<dbReference type="Gene3D" id="2.40.50.140">
    <property type="entry name" value="Nucleic acid-binding proteins"/>
    <property type="match status" value="1"/>
</dbReference>
<accession>A0A6V7FH03</accession>
<proteinExistence type="predicted"/>
<organism evidence="4">
    <name type="scientific">Xanthomonas hortorum pv. gardneri</name>
    <dbReference type="NCBI Taxonomy" id="2754056"/>
    <lineage>
        <taxon>Bacteria</taxon>
        <taxon>Pseudomonadati</taxon>
        <taxon>Pseudomonadota</taxon>
        <taxon>Gammaproteobacteria</taxon>
        <taxon>Lysobacterales</taxon>
        <taxon>Lysobacteraceae</taxon>
        <taxon>Xanthomonas</taxon>
    </lineage>
</organism>
<dbReference type="Pfam" id="PF00436">
    <property type="entry name" value="SSB"/>
    <property type="match status" value="1"/>
</dbReference>
<dbReference type="InterPro" id="IPR000424">
    <property type="entry name" value="Primosome_PriB/ssb"/>
</dbReference>
<dbReference type="GO" id="GO:0003697">
    <property type="term" value="F:single-stranded DNA binding"/>
    <property type="evidence" value="ECO:0007669"/>
    <property type="project" value="InterPro"/>
</dbReference>
<evidence type="ECO:0000256" key="2">
    <source>
        <dbReference type="PROSITE-ProRule" id="PRU00252"/>
    </source>
</evidence>
<dbReference type="EMBL" id="LR828254">
    <property type="protein sequence ID" value="CAD0362629.1"/>
    <property type="molecule type" value="Genomic_DNA"/>
</dbReference>
<dbReference type="PROSITE" id="PS50935">
    <property type="entry name" value="SSB"/>
    <property type="match status" value="1"/>
</dbReference>
<dbReference type="RefSeq" id="WP_074066080.1">
    <property type="nucleotide sequence ID" value="NZ_CP018729.1"/>
</dbReference>
<dbReference type="InterPro" id="IPR012340">
    <property type="entry name" value="NA-bd_OB-fold"/>
</dbReference>
<gene>
    <name evidence="4" type="ORF">CFBP8129_45900</name>
</gene>
<geneLocation type="plasmid" evidence="4">
    <name>CFBP8129_p211</name>
</geneLocation>
<evidence type="ECO:0000256" key="1">
    <source>
        <dbReference type="ARBA" id="ARBA00023125"/>
    </source>
</evidence>
<feature type="compositionally biased region" description="Polar residues" evidence="3">
    <location>
        <begin position="158"/>
        <end position="175"/>
    </location>
</feature>
<reference evidence="4" key="1">
    <citation type="submission" date="2020-07" db="EMBL/GenBank/DDBJ databases">
        <authorList>
            <person name="Pothier F. J."/>
        </authorList>
    </citation>
    <scope>NUCLEOTIDE SEQUENCE [LARGE SCALE GENOMIC DNA]</scope>
    <source>
        <plasmid evidence="4">CFBP8129_p211</plasmid>
    </source>
</reference>
<keyword evidence="4" id="KW-0614">Plasmid</keyword>
<dbReference type="SUPFAM" id="SSF50249">
    <property type="entry name" value="Nucleic acid-binding proteins"/>
    <property type="match status" value="1"/>
</dbReference>
<keyword evidence="1 2" id="KW-0238">DNA-binding</keyword>
<evidence type="ECO:0000256" key="3">
    <source>
        <dbReference type="SAM" id="MobiDB-lite"/>
    </source>
</evidence>
<dbReference type="EMBL" id="LR828254">
    <property type="protein sequence ID" value="CAD0362631.1"/>
    <property type="molecule type" value="Genomic_DNA"/>
</dbReference>
<sequence length="204" mass="21711">MSINNVVVSGRLTKDAQIVESDDRPGRFDVEFVIAINHKRNAASISEKTTFLTVTMNTTEKGAVFFSRSLYKGRAVLVVGGICSRTSLAPGKSSPSIYLEAASIEAMGDERPAAQSMQCGPEGMIESEPPMEERAPVKPAPRVLAVQRPGAQPPPESSTPAPTHQYASPGQSHGYTSDAAALYRDKGMSSAEAGGSVDLNLCRW</sequence>
<evidence type="ECO:0000313" key="4">
    <source>
        <dbReference type="EMBL" id="CAD0362629.1"/>
    </source>
</evidence>
<name>A0A6V7FH03_9XANT</name>
<feature type="region of interest" description="Disordered" evidence="3">
    <location>
        <begin position="110"/>
        <end position="179"/>
    </location>
</feature>
<protein>
    <submittedName>
        <fullName evidence="4">Single-stranded DNA-binding protein</fullName>
    </submittedName>
</protein>
<dbReference type="AlphaFoldDB" id="A0A6V7FH03"/>